<dbReference type="OrthoDB" id="3576661at2"/>
<dbReference type="EMBL" id="VFPH01000001">
    <property type="protein sequence ID" value="TQM44400.1"/>
    <property type="molecule type" value="Genomic_DNA"/>
</dbReference>
<gene>
    <name evidence="1" type="ORF">FB388_1765</name>
</gene>
<sequence>MITAVVVVADVSCPSCSQIARELPDLLRVPVTVRSCRDPRLPAQHPTLPVTVLACRKPALGTVRGDGSLRWWTGLAGAVGVLPVVRPRALREAVGLLWTALRARRR</sequence>
<evidence type="ECO:0000313" key="2">
    <source>
        <dbReference type="Proteomes" id="UP000319818"/>
    </source>
</evidence>
<dbReference type="AlphaFoldDB" id="A0A543GE94"/>
<proteinExistence type="predicted"/>
<keyword evidence="2" id="KW-1185">Reference proteome</keyword>
<comment type="caution">
    <text evidence="1">The sequence shown here is derived from an EMBL/GenBank/DDBJ whole genome shotgun (WGS) entry which is preliminary data.</text>
</comment>
<dbReference type="Proteomes" id="UP000319818">
    <property type="component" value="Unassembled WGS sequence"/>
</dbReference>
<accession>A0A543GE94</accession>
<evidence type="ECO:0000313" key="1">
    <source>
        <dbReference type="EMBL" id="TQM44400.1"/>
    </source>
</evidence>
<dbReference type="RefSeq" id="WP_142099229.1">
    <property type="nucleotide sequence ID" value="NZ_VFPH01000001.1"/>
</dbReference>
<name>A0A543GE94_9PSEU</name>
<organism evidence="1 2">
    <name type="scientific">Pseudonocardia cypriaca</name>
    <dbReference type="NCBI Taxonomy" id="882449"/>
    <lineage>
        <taxon>Bacteria</taxon>
        <taxon>Bacillati</taxon>
        <taxon>Actinomycetota</taxon>
        <taxon>Actinomycetes</taxon>
        <taxon>Pseudonocardiales</taxon>
        <taxon>Pseudonocardiaceae</taxon>
        <taxon>Pseudonocardia</taxon>
    </lineage>
</organism>
<protein>
    <submittedName>
        <fullName evidence="1">Uncharacterized protein</fullName>
    </submittedName>
</protein>
<reference evidence="1 2" key="1">
    <citation type="submission" date="2019-06" db="EMBL/GenBank/DDBJ databases">
        <title>Sequencing the genomes of 1000 actinobacteria strains.</title>
        <authorList>
            <person name="Klenk H.-P."/>
        </authorList>
    </citation>
    <scope>NUCLEOTIDE SEQUENCE [LARGE SCALE GENOMIC DNA]</scope>
    <source>
        <strain evidence="1 2">DSM 45511</strain>
    </source>
</reference>